<dbReference type="InterPro" id="IPR036890">
    <property type="entry name" value="HATPase_C_sf"/>
</dbReference>
<dbReference type="OrthoDB" id="7784447at2"/>
<dbReference type="RefSeq" id="WP_069921345.1">
    <property type="nucleotide sequence ID" value="NZ_MEHK01000001.1"/>
</dbReference>
<dbReference type="Proteomes" id="UP000095705">
    <property type="component" value="Unassembled WGS sequence"/>
</dbReference>
<comment type="caution">
    <text evidence="1">The sequence shown here is derived from an EMBL/GenBank/DDBJ whole genome shotgun (WGS) entry which is preliminary data.</text>
</comment>
<protein>
    <recommendedName>
        <fullName evidence="3">ATP-binding protein</fullName>
    </recommendedName>
</protein>
<reference evidence="1 2" key="1">
    <citation type="submission" date="2016-08" db="EMBL/GenBank/DDBJ databases">
        <title>The complete genome of Streptomyces subrutilus 10-1-1.</title>
        <authorList>
            <person name="Chen X."/>
        </authorList>
    </citation>
    <scope>NUCLEOTIDE SEQUENCE [LARGE SCALE GENOMIC DNA]</scope>
    <source>
        <strain evidence="1 2">10-1-1</strain>
    </source>
</reference>
<gene>
    <name evidence="1" type="ORF">BGK67_18805</name>
</gene>
<dbReference type="Gene3D" id="3.30.565.10">
    <property type="entry name" value="Histidine kinase-like ATPase, C-terminal domain"/>
    <property type="match status" value="1"/>
</dbReference>
<dbReference type="AlphaFoldDB" id="A0A1E5PU36"/>
<proteinExistence type="predicted"/>
<dbReference type="SUPFAM" id="SSF55874">
    <property type="entry name" value="ATPase domain of HSP90 chaperone/DNA topoisomerase II/histidine kinase"/>
    <property type="match status" value="1"/>
</dbReference>
<evidence type="ECO:0008006" key="3">
    <source>
        <dbReference type="Google" id="ProtNLM"/>
    </source>
</evidence>
<accession>A0A1E5PU36</accession>
<dbReference type="Pfam" id="PF13589">
    <property type="entry name" value="HATPase_c_3"/>
    <property type="match status" value="1"/>
</dbReference>
<keyword evidence="2" id="KW-1185">Reference proteome</keyword>
<dbReference type="EMBL" id="MEHK01000001">
    <property type="protein sequence ID" value="OEJ33096.1"/>
    <property type="molecule type" value="Genomic_DNA"/>
</dbReference>
<evidence type="ECO:0000313" key="2">
    <source>
        <dbReference type="Proteomes" id="UP000095705"/>
    </source>
</evidence>
<name>A0A1E5PU36_9ACTN</name>
<dbReference type="STRING" id="36818.BGK67_18805"/>
<sequence>MKITPSARILRMLGEIEFDPWQCVAELIDNSFDDFTEILKADTPWAGGFKVSVTLPSASVRSSQAQVIIADTGRGMSYEILERAVRAGWSSNDRFDKLGLFGMGFNVATARLGRCTRVLTTRPGDTEWIGVEIDLDRIEDDFEATDISEPKADPNEHGTRIEISRLHPERADWLRRNAANLRNTLGSTYAWLLDTRPFQLWVQGQRVRPRRHCRWGDDRFVTYGSGSKAEIIPAYIEIDETFDDAEACLDCGNWQLPGLGLCGSCESDHLESRERRIHGWLGVQRHLDKREFGIDFLRNGRKILQWDKRLFDWQNPNDPLGVVDVEYPIELVHQGGRLIGEIHLDHVPVTYQKNAFEYSDRSWRGAVDYLRGPGPLQPEKAKRLAYQENTSPLGRLYKGYRRNAVGERCLIPGDGKRPIHEDTRRWAQRFHAGDEDYQTDAKWWNAVQNHEEVSRRAKLEDVHQAAPDKANEEAVLEALGLTDVPSQDPAPTDSKPAEIISVTSSEPHKETTQERLDRYRLDSTVIPDLSRDYGLPRLGFLTVEARRMTATRVHDEFGQPTPVLLVQTQGGKATAFVDPAHEAFSKLGSEAAELLVIEVANVLRVKASSDLSLSHLVASVRAECLPHTAIDAEAIATEARELLTVIRERMASAIEEDTQKAFGYMEFDEVTATENEMIARGLVMRTDSLGTTGEFILHAPALYTVKLLEQWPEPFMDGKVFNGPYAGLSSHSAKRLSLARTVGYLNDIATIASFTATDPLRLQRTRLSVRLLADELADGA</sequence>
<evidence type="ECO:0000313" key="1">
    <source>
        <dbReference type="EMBL" id="OEJ33096.1"/>
    </source>
</evidence>
<organism evidence="1 2">
    <name type="scientific">Streptomyces subrutilus</name>
    <dbReference type="NCBI Taxonomy" id="36818"/>
    <lineage>
        <taxon>Bacteria</taxon>
        <taxon>Bacillati</taxon>
        <taxon>Actinomycetota</taxon>
        <taxon>Actinomycetes</taxon>
        <taxon>Kitasatosporales</taxon>
        <taxon>Streptomycetaceae</taxon>
        <taxon>Streptomyces</taxon>
    </lineage>
</organism>